<dbReference type="AlphaFoldDB" id="A0A7G7BIY4"/>
<organism evidence="2 3">
    <name type="scientific">Streptomyces finlayi</name>
    <dbReference type="NCBI Taxonomy" id="67296"/>
    <lineage>
        <taxon>Bacteria</taxon>
        <taxon>Bacillati</taxon>
        <taxon>Actinomycetota</taxon>
        <taxon>Actinomycetes</taxon>
        <taxon>Kitasatosporales</taxon>
        <taxon>Streptomycetaceae</taxon>
        <taxon>Streptomyces</taxon>
    </lineage>
</organism>
<evidence type="ECO:0000313" key="3">
    <source>
        <dbReference type="Proteomes" id="UP000515307"/>
    </source>
</evidence>
<sequence>MKIAVIIAAAASLVVASLASTLAESPKPTTSITAGPAEVVLASTAAPLSKLPTKACKDDDSSSVNCYWDAAKRGNGKGYSYYVTAKGQVVYLNPKLNNEAARTKFARAKKAAGWENWGEVFGHRLCWAKVGDTSYIQCFDGFRETS</sequence>
<keyword evidence="1" id="KW-0732">Signal</keyword>
<dbReference type="Proteomes" id="UP000515307">
    <property type="component" value="Chromosome"/>
</dbReference>
<protein>
    <submittedName>
        <fullName evidence="2">Uncharacterized protein</fullName>
    </submittedName>
</protein>
<gene>
    <name evidence="2" type="ORF">F0344_12345</name>
</gene>
<dbReference type="RefSeq" id="WP_185298831.1">
    <property type="nucleotide sequence ID" value="NZ_CP045702.1"/>
</dbReference>
<dbReference type="KEGG" id="sfiy:F0344_12345"/>
<reference evidence="3" key="1">
    <citation type="submission" date="2019-10" db="EMBL/GenBank/DDBJ databases">
        <title>Antimicrobial potential of Antarctic Bacteria.</title>
        <authorList>
            <person name="Benaud N."/>
            <person name="Edwards R.J."/>
            <person name="Ferrari B.C."/>
        </authorList>
    </citation>
    <scope>NUCLEOTIDE SEQUENCE [LARGE SCALE GENOMIC DNA]</scope>
    <source>
        <strain evidence="3">NBSH44</strain>
    </source>
</reference>
<dbReference type="EMBL" id="CP045702">
    <property type="protein sequence ID" value="QNE75299.1"/>
    <property type="molecule type" value="Genomic_DNA"/>
</dbReference>
<evidence type="ECO:0000256" key="1">
    <source>
        <dbReference type="SAM" id="SignalP"/>
    </source>
</evidence>
<keyword evidence="3" id="KW-1185">Reference proteome</keyword>
<accession>A0A7G7BIY4</accession>
<evidence type="ECO:0000313" key="2">
    <source>
        <dbReference type="EMBL" id="QNE75299.1"/>
    </source>
</evidence>
<name>A0A7G7BIY4_9ACTN</name>
<feature type="chain" id="PRO_5038908033" evidence="1">
    <location>
        <begin position="24"/>
        <end position="146"/>
    </location>
</feature>
<feature type="signal peptide" evidence="1">
    <location>
        <begin position="1"/>
        <end position="23"/>
    </location>
</feature>
<proteinExistence type="predicted"/>